<reference evidence="2 3" key="1">
    <citation type="submission" date="2018-05" db="EMBL/GenBank/DDBJ databases">
        <title>Acuticoccus sediminis sp. nov., isolated from deep-sea sediment of Indian Ocean.</title>
        <authorList>
            <person name="Liu X."/>
            <person name="Lai Q."/>
            <person name="Du Y."/>
            <person name="Sun F."/>
            <person name="Zhang X."/>
            <person name="Wang S."/>
            <person name="Shao Z."/>
        </authorList>
    </citation>
    <scope>NUCLEOTIDE SEQUENCE [LARGE SCALE GENOMIC DNA]</scope>
    <source>
        <strain evidence="2 3">PTG4-2</strain>
    </source>
</reference>
<feature type="region of interest" description="Disordered" evidence="1">
    <location>
        <begin position="60"/>
        <end position="82"/>
    </location>
</feature>
<evidence type="ECO:0008006" key="4">
    <source>
        <dbReference type="Google" id="ProtNLM"/>
    </source>
</evidence>
<keyword evidence="3" id="KW-1185">Reference proteome</keyword>
<proteinExistence type="predicted"/>
<dbReference type="Proteomes" id="UP000249590">
    <property type="component" value="Unassembled WGS sequence"/>
</dbReference>
<evidence type="ECO:0000313" key="2">
    <source>
        <dbReference type="EMBL" id="RAI01572.1"/>
    </source>
</evidence>
<gene>
    <name evidence="2" type="ORF">DLJ53_09115</name>
</gene>
<dbReference type="InterPro" id="IPR036397">
    <property type="entry name" value="RNaseH_sf"/>
</dbReference>
<dbReference type="EMBL" id="QHHQ01000002">
    <property type="protein sequence ID" value="RAI01572.1"/>
    <property type="molecule type" value="Genomic_DNA"/>
</dbReference>
<dbReference type="InterPro" id="IPR012337">
    <property type="entry name" value="RNaseH-like_sf"/>
</dbReference>
<sequence>MPAGAPAFDVRAALHGVLGVDLARIAARPNQVWLADLTYIPTGEGWLFLAAIIDTATRSRRLPSGPCRSRHNPVHSNGAGSV</sequence>
<dbReference type="AlphaFoldDB" id="A0A8B2NW19"/>
<dbReference type="Gene3D" id="3.30.420.10">
    <property type="entry name" value="Ribonuclease H-like superfamily/Ribonuclease H"/>
    <property type="match status" value="1"/>
</dbReference>
<evidence type="ECO:0000256" key="1">
    <source>
        <dbReference type="SAM" id="MobiDB-lite"/>
    </source>
</evidence>
<accession>A0A8B2NW19</accession>
<protein>
    <recommendedName>
        <fullName evidence="4">Integrase catalytic domain-containing protein</fullName>
    </recommendedName>
</protein>
<comment type="caution">
    <text evidence="2">The sequence shown here is derived from an EMBL/GenBank/DDBJ whole genome shotgun (WGS) entry which is preliminary data.</text>
</comment>
<organism evidence="2 3">
    <name type="scientific">Acuticoccus sediminis</name>
    <dbReference type="NCBI Taxonomy" id="2184697"/>
    <lineage>
        <taxon>Bacteria</taxon>
        <taxon>Pseudomonadati</taxon>
        <taxon>Pseudomonadota</taxon>
        <taxon>Alphaproteobacteria</taxon>
        <taxon>Hyphomicrobiales</taxon>
        <taxon>Amorphaceae</taxon>
        <taxon>Acuticoccus</taxon>
    </lineage>
</organism>
<name>A0A8B2NW19_9HYPH</name>
<dbReference type="GO" id="GO:0003676">
    <property type="term" value="F:nucleic acid binding"/>
    <property type="evidence" value="ECO:0007669"/>
    <property type="project" value="InterPro"/>
</dbReference>
<evidence type="ECO:0000313" key="3">
    <source>
        <dbReference type="Proteomes" id="UP000249590"/>
    </source>
</evidence>
<dbReference type="SUPFAM" id="SSF53098">
    <property type="entry name" value="Ribonuclease H-like"/>
    <property type="match status" value="1"/>
</dbReference>